<organism evidence="2 3">
    <name type="scientific">Ferrigenium kumadai</name>
    <dbReference type="NCBI Taxonomy" id="1682490"/>
    <lineage>
        <taxon>Bacteria</taxon>
        <taxon>Pseudomonadati</taxon>
        <taxon>Pseudomonadota</taxon>
        <taxon>Betaproteobacteria</taxon>
        <taxon>Nitrosomonadales</taxon>
        <taxon>Gallionellaceae</taxon>
        <taxon>Ferrigenium</taxon>
    </lineage>
</organism>
<dbReference type="SUPFAM" id="SSF55729">
    <property type="entry name" value="Acyl-CoA N-acyltransferases (Nat)"/>
    <property type="match status" value="1"/>
</dbReference>
<proteinExistence type="predicted"/>
<feature type="domain" description="N-acetyltransferase" evidence="1">
    <location>
        <begin position="40"/>
        <end position="207"/>
    </location>
</feature>
<evidence type="ECO:0000313" key="2">
    <source>
        <dbReference type="EMBL" id="BBI98555.1"/>
    </source>
</evidence>
<dbReference type="GO" id="GO:0005737">
    <property type="term" value="C:cytoplasm"/>
    <property type="evidence" value="ECO:0007669"/>
    <property type="project" value="TreeGrafter"/>
</dbReference>
<protein>
    <submittedName>
        <fullName evidence="2">N-acetyltransferase</fullName>
    </submittedName>
</protein>
<dbReference type="EMBL" id="AP019536">
    <property type="protein sequence ID" value="BBI98555.1"/>
    <property type="molecule type" value="Genomic_DNA"/>
</dbReference>
<dbReference type="InterPro" id="IPR016181">
    <property type="entry name" value="Acyl_CoA_acyltransferase"/>
</dbReference>
<dbReference type="PANTHER" id="PTHR43441">
    <property type="entry name" value="RIBOSOMAL-PROTEIN-SERINE ACETYLTRANSFERASE"/>
    <property type="match status" value="1"/>
</dbReference>
<gene>
    <name evidence="2" type="primary">rimL</name>
    <name evidence="2" type="ORF">FGKAn22_02480</name>
</gene>
<sequence length="246" mass="27542">MNEGMMRSDKNSLGQPIGFDVADWKPAVRPAHKVLTGRFCRLEPLDAAAHASDLFAANALDVEGRNWTYLPYGPFDSLPSYRSWVEQSSSTSDPLFFAIISNETGKTVGVASYLRIDPANGSIEVGHLNFSPLMQKTPIATEAMWLMMREAFLLGYRRYEWKCNALNQPSRSAAQRLGLSFEGVFRQAAVNKGRNRDTAWYAAIDGEWPALDEAFQKWLSPDNFDNAGMQRVSLSELTEPILVRRG</sequence>
<dbReference type="AlphaFoldDB" id="A0AAN1VYW9"/>
<dbReference type="Pfam" id="PF13302">
    <property type="entry name" value="Acetyltransf_3"/>
    <property type="match status" value="1"/>
</dbReference>
<dbReference type="GO" id="GO:1990189">
    <property type="term" value="F:protein N-terminal-serine acetyltransferase activity"/>
    <property type="evidence" value="ECO:0007669"/>
    <property type="project" value="TreeGrafter"/>
</dbReference>
<keyword evidence="3" id="KW-1185">Reference proteome</keyword>
<dbReference type="InterPro" id="IPR000182">
    <property type="entry name" value="GNAT_dom"/>
</dbReference>
<dbReference type="GO" id="GO:0008999">
    <property type="term" value="F:protein-N-terminal-alanine acetyltransferase activity"/>
    <property type="evidence" value="ECO:0007669"/>
    <property type="project" value="TreeGrafter"/>
</dbReference>
<dbReference type="Proteomes" id="UP001319121">
    <property type="component" value="Chromosome"/>
</dbReference>
<dbReference type="InterPro" id="IPR051908">
    <property type="entry name" value="Ribosomal_N-acetyltransferase"/>
</dbReference>
<accession>A0AAN1VYW9</accession>
<dbReference type="KEGG" id="fku:FGKAn22_02480"/>
<dbReference type="FunFam" id="3.40.630.30:FF:000047">
    <property type="entry name" value="Acetyltransferase, GNAT family"/>
    <property type="match status" value="1"/>
</dbReference>
<dbReference type="PROSITE" id="PS51186">
    <property type="entry name" value="GNAT"/>
    <property type="match status" value="1"/>
</dbReference>
<reference evidence="2 3" key="1">
    <citation type="submission" date="2019-03" db="EMBL/GenBank/DDBJ databases">
        <title>Complete genome sequence of Ferrigenium kumadai strain An22, a microaerophilic iron-oxidizing bacterium isolated from a paddy field soil.</title>
        <authorList>
            <person name="Watanabe T."/>
            <person name="Asakawa S."/>
        </authorList>
    </citation>
    <scope>NUCLEOTIDE SEQUENCE [LARGE SCALE GENOMIC DNA]</scope>
    <source>
        <strain evidence="2 3">An22</strain>
    </source>
</reference>
<name>A0AAN1VYW9_9PROT</name>
<dbReference type="PANTHER" id="PTHR43441:SF2">
    <property type="entry name" value="FAMILY ACETYLTRANSFERASE, PUTATIVE (AFU_ORTHOLOGUE AFUA_7G00850)-RELATED"/>
    <property type="match status" value="1"/>
</dbReference>
<dbReference type="Gene3D" id="3.40.630.30">
    <property type="match status" value="1"/>
</dbReference>
<evidence type="ECO:0000313" key="3">
    <source>
        <dbReference type="Proteomes" id="UP001319121"/>
    </source>
</evidence>
<evidence type="ECO:0000259" key="1">
    <source>
        <dbReference type="PROSITE" id="PS51186"/>
    </source>
</evidence>
<dbReference type="RefSeq" id="WP_246487429.1">
    <property type="nucleotide sequence ID" value="NZ_AP019536.1"/>
</dbReference>